<feature type="region of interest" description="Disordered" evidence="6">
    <location>
        <begin position="204"/>
        <end position="232"/>
    </location>
</feature>
<dbReference type="SUPFAM" id="SSF48498">
    <property type="entry name" value="Tetracyclin repressor-like, C-terminal domain"/>
    <property type="match status" value="1"/>
</dbReference>
<evidence type="ECO:0000259" key="7">
    <source>
        <dbReference type="PROSITE" id="PS50977"/>
    </source>
</evidence>
<dbReference type="InterPro" id="IPR039538">
    <property type="entry name" value="BetI_C"/>
</dbReference>
<evidence type="ECO:0000256" key="3">
    <source>
        <dbReference type="ARBA" id="ARBA00023125"/>
    </source>
</evidence>
<name>A0A7Z0EQA7_9ACTN</name>
<keyword evidence="9" id="KW-1185">Reference proteome</keyword>
<evidence type="ECO:0000313" key="9">
    <source>
        <dbReference type="Proteomes" id="UP000572051"/>
    </source>
</evidence>
<dbReference type="AlphaFoldDB" id="A0A7Z0EQA7"/>
<feature type="DNA-binding region" description="H-T-H motif" evidence="5">
    <location>
        <begin position="27"/>
        <end position="46"/>
    </location>
</feature>
<accession>A0A7Z0EQA7</accession>
<keyword evidence="3 5" id="KW-0238">DNA-binding</keyword>
<dbReference type="InterPro" id="IPR001647">
    <property type="entry name" value="HTH_TetR"/>
</dbReference>
<dbReference type="GO" id="GO:0003700">
    <property type="term" value="F:DNA-binding transcription factor activity"/>
    <property type="evidence" value="ECO:0007669"/>
    <property type="project" value="TreeGrafter"/>
</dbReference>
<dbReference type="Pfam" id="PF00440">
    <property type="entry name" value="TetR_N"/>
    <property type="match status" value="1"/>
</dbReference>
<dbReference type="PANTHER" id="PTHR30055">
    <property type="entry name" value="HTH-TYPE TRANSCRIPTIONAL REGULATOR RUTR"/>
    <property type="match status" value="1"/>
</dbReference>
<sequence>MTSPDTRTRILDAAVELIARDGYDGVRLAEIAKRAGASTALLHYHFANRPQLLAAAITHSLDRERARAERRAHDQERSSPAERVADQIDFWLPISPDDVREWLLWSELEGRAVRDTDLAAALTGLYARLREPLVAAIAMGVSTGEFGPCDPEEAAAVAHALLGGMTVRLLARDPGLTLPAARDLAGRQVALTVGYAGRLPFADREVPTHVPDPGLEPAPPRRRAARTPRPGA</sequence>
<evidence type="ECO:0000256" key="1">
    <source>
        <dbReference type="ARBA" id="ARBA00022491"/>
    </source>
</evidence>
<dbReference type="GO" id="GO:0000976">
    <property type="term" value="F:transcription cis-regulatory region binding"/>
    <property type="evidence" value="ECO:0007669"/>
    <property type="project" value="TreeGrafter"/>
</dbReference>
<dbReference type="RefSeq" id="WP_179825459.1">
    <property type="nucleotide sequence ID" value="NZ_JACCFS010000001.1"/>
</dbReference>
<protein>
    <submittedName>
        <fullName evidence="8">AcrR family transcriptional regulator</fullName>
    </submittedName>
</protein>
<reference evidence="8 9" key="1">
    <citation type="submission" date="2020-07" db="EMBL/GenBank/DDBJ databases">
        <title>Sequencing the genomes of 1000 actinobacteria strains.</title>
        <authorList>
            <person name="Klenk H.-P."/>
        </authorList>
    </citation>
    <scope>NUCLEOTIDE SEQUENCE [LARGE SCALE GENOMIC DNA]</scope>
    <source>
        <strain evidence="8 9">DSM 44442</strain>
    </source>
</reference>
<dbReference type="SUPFAM" id="SSF46689">
    <property type="entry name" value="Homeodomain-like"/>
    <property type="match status" value="1"/>
</dbReference>
<keyword evidence="1" id="KW-0678">Repressor</keyword>
<comment type="caution">
    <text evidence="8">The sequence shown here is derived from an EMBL/GenBank/DDBJ whole genome shotgun (WGS) entry which is preliminary data.</text>
</comment>
<proteinExistence type="predicted"/>
<dbReference type="Proteomes" id="UP000572051">
    <property type="component" value="Unassembled WGS sequence"/>
</dbReference>
<evidence type="ECO:0000256" key="2">
    <source>
        <dbReference type="ARBA" id="ARBA00023015"/>
    </source>
</evidence>
<dbReference type="Gene3D" id="1.10.357.10">
    <property type="entry name" value="Tetracycline Repressor, domain 2"/>
    <property type="match status" value="1"/>
</dbReference>
<dbReference type="PROSITE" id="PS50977">
    <property type="entry name" value="HTH_TETR_2"/>
    <property type="match status" value="1"/>
</dbReference>
<dbReference type="InterPro" id="IPR036271">
    <property type="entry name" value="Tet_transcr_reg_TetR-rel_C_sf"/>
</dbReference>
<organism evidence="8 9">
    <name type="scientific">Nocardiopsis aegyptia</name>
    <dbReference type="NCBI Taxonomy" id="220378"/>
    <lineage>
        <taxon>Bacteria</taxon>
        <taxon>Bacillati</taxon>
        <taxon>Actinomycetota</taxon>
        <taxon>Actinomycetes</taxon>
        <taxon>Streptosporangiales</taxon>
        <taxon>Nocardiopsidaceae</taxon>
        <taxon>Nocardiopsis</taxon>
    </lineage>
</organism>
<evidence type="ECO:0000256" key="6">
    <source>
        <dbReference type="SAM" id="MobiDB-lite"/>
    </source>
</evidence>
<dbReference type="PRINTS" id="PR00455">
    <property type="entry name" value="HTHTETR"/>
</dbReference>
<dbReference type="Pfam" id="PF13977">
    <property type="entry name" value="TetR_C_6"/>
    <property type="match status" value="1"/>
</dbReference>
<evidence type="ECO:0000313" key="8">
    <source>
        <dbReference type="EMBL" id="NYJ35937.1"/>
    </source>
</evidence>
<keyword evidence="4" id="KW-0804">Transcription</keyword>
<dbReference type="PANTHER" id="PTHR30055:SF200">
    <property type="entry name" value="HTH-TYPE TRANSCRIPTIONAL REPRESSOR BDCR"/>
    <property type="match status" value="1"/>
</dbReference>
<evidence type="ECO:0000256" key="5">
    <source>
        <dbReference type="PROSITE-ProRule" id="PRU00335"/>
    </source>
</evidence>
<gene>
    <name evidence="8" type="ORF">HNR10_003818</name>
</gene>
<evidence type="ECO:0000256" key="4">
    <source>
        <dbReference type="ARBA" id="ARBA00023163"/>
    </source>
</evidence>
<dbReference type="InterPro" id="IPR009057">
    <property type="entry name" value="Homeodomain-like_sf"/>
</dbReference>
<dbReference type="EMBL" id="JACCFS010000001">
    <property type="protein sequence ID" value="NYJ35937.1"/>
    <property type="molecule type" value="Genomic_DNA"/>
</dbReference>
<dbReference type="InterPro" id="IPR050109">
    <property type="entry name" value="HTH-type_TetR-like_transc_reg"/>
</dbReference>
<feature type="domain" description="HTH tetR-type" evidence="7">
    <location>
        <begin position="4"/>
        <end position="64"/>
    </location>
</feature>
<keyword evidence="2" id="KW-0805">Transcription regulation</keyword>